<reference evidence="11" key="1">
    <citation type="submission" date="2025-08" db="UniProtKB">
        <authorList>
            <consortium name="RefSeq"/>
        </authorList>
    </citation>
    <scope>IDENTIFICATION</scope>
</reference>
<keyword evidence="8" id="KW-0175">Coiled coil</keyword>
<dbReference type="RefSeq" id="XP_010905922.1">
    <property type="nucleotide sequence ID" value="XM_010907620.3"/>
</dbReference>
<gene>
    <name evidence="11" type="primary">LOC105033006</name>
</gene>
<dbReference type="GO" id="GO:0061617">
    <property type="term" value="C:MICOS complex"/>
    <property type="evidence" value="ECO:0007669"/>
    <property type="project" value="TreeGrafter"/>
</dbReference>
<dbReference type="GO" id="GO:0042407">
    <property type="term" value="P:cristae formation"/>
    <property type="evidence" value="ECO:0007669"/>
    <property type="project" value="TreeGrafter"/>
</dbReference>
<evidence type="ECO:0000256" key="8">
    <source>
        <dbReference type="SAM" id="Coils"/>
    </source>
</evidence>
<evidence type="ECO:0000256" key="6">
    <source>
        <dbReference type="ARBA" id="ARBA00023128"/>
    </source>
</evidence>
<evidence type="ECO:0000256" key="5">
    <source>
        <dbReference type="ARBA" id="ARBA00022989"/>
    </source>
</evidence>
<comment type="similarity">
    <text evidence="2">Belongs to the MICOS complex subunit Mic60 family.</text>
</comment>
<evidence type="ECO:0000256" key="3">
    <source>
        <dbReference type="ARBA" id="ARBA00022692"/>
    </source>
</evidence>
<evidence type="ECO:0000256" key="4">
    <source>
        <dbReference type="ARBA" id="ARBA00022792"/>
    </source>
</evidence>
<keyword evidence="7" id="KW-0472">Membrane</keyword>
<evidence type="ECO:0000313" key="10">
    <source>
        <dbReference type="Proteomes" id="UP000504607"/>
    </source>
</evidence>
<proteinExistence type="inferred from homology"/>
<feature type="compositionally biased region" description="Polar residues" evidence="9">
    <location>
        <begin position="204"/>
        <end position="220"/>
    </location>
</feature>
<feature type="region of interest" description="Disordered" evidence="9">
    <location>
        <begin position="157"/>
        <end position="177"/>
    </location>
</feature>
<feature type="region of interest" description="Disordered" evidence="9">
    <location>
        <begin position="201"/>
        <end position="220"/>
    </location>
</feature>
<dbReference type="OrthoDB" id="10261039at2759"/>
<evidence type="ECO:0000256" key="7">
    <source>
        <dbReference type="ARBA" id="ARBA00023136"/>
    </source>
</evidence>
<sequence length="638" mass="69756">MLRRCIWKLSSGESIKRNPRTTIAQMPFLLSSRYEYSNASHQSSTQRPAPAKETPNSGNHISKIVLGSVVVGAAVITAYKIGFVDIKLPDKPSSPNSSKLNNVGTLESLKHSAEQTVLPNNEKLNTLKPDMEIVEKHDEPGHSKDSEIKREVAEIAPAEDSLSAKQNESVSHSQEAVSVLGGQLVDSEIQHEDIQNIDKPMAQTEASVEQKTSEASVDQNVEISSSVDVLKEATTNVATSDRDNSSEMPKTSLNAETEAPTPLSQSYSLQDEVNPDISRKEGADALAMFSKNKEASVATSEKPEDQKTSEHGKIILDLIDAIHSAERKQAESDAYIFAEEKRKLKEKYEKDLKDARARELMYAEEAAILEKELNKEKAKAAATIKSLQENAEQNLREELKHKDEETDMKLKKVQELANAELAAAISKEKASQIEKIAEADLNINALCMAFYARSEEARQTHSVHKLALGTLALEDALSKGLPIQAEVAALRKSLEGIDKESLLDFALTSLPEEILNYGSSTHMQLNQKFDSLKRNLRHFSLIPAGGGGMLTHAVAHFASSIKMKEDQSGAGIESVISKVENFLVEGKLAEAADALEGGVHGSQAEEIVIEWVTQARNRAIAEQALSLLQSYATSITFA</sequence>
<feature type="compositionally biased region" description="Polar residues" evidence="9">
    <location>
        <begin position="37"/>
        <end position="47"/>
    </location>
</feature>
<evidence type="ECO:0000256" key="1">
    <source>
        <dbReference type="ARBA" id="ARBA00004273"/>
    </source>
</evidence>
<feature type="compositionally biased region" description="Basic and acidic residues" evidence="9">
    <location>
        <begin position="301"/>
        <end position="311"/>
    </location>
</feature>
<evidence type="ECO:0000313" key="11">
    <source>
        <dbReference type="RefSeq" id="XP_010905922.1"/>
    </source>
</evidence>
<keyword evidence="5" id="KW-1133">Transmembrane helix</keyword>
<feature type="region of interest" description="Disordered" evidence="9">
    <location>
        <begin position="233"/>
        <end position="311"/>
    </location>
</feature>
<feature type="compositionally biased region" description="Polar residues" evidence="9">
    <location>
        <begin position="262"/>
        <end position="271"/>
    </location>
</feature>
<keyword evidence="10" id="KW-1185">Reference proteome</keyword>
<dbReference type="Proteomes" id="UP000504607">
    <property type="component" value="Unplaced"/>
</dbReference>
<evidence type="ECO:0000256" key="2">
    <source>
        <dbReference type="ARBA" id="ARBA00010877"/>
    </source>
</evidence>
<dbReference type="KEGG" id="egu:105033006"/>
<name>A0A6I9QBB7_ELAGV</name>
<dbReference type="InterPro" id="IPR019133">
    <property type="entry name" value="MIC60"/>
</dbReference>
<feature type="compositionally biased region" description="Polar residues" evidence="9">
    <location>
        <begin position="163"/>
        <end position="176"/>
    </location>
</feature>
<dbReference type="AlphaFoldDB" id="A0A6I9QBB7"/>
<dbReference type="Pfam" id="PF09731">
    <property type="entry name" value="Mitofilin"/>
    <property type="match status" value="1"/>
</dbReference>
<dbReference type="GeneID" id="105033006"/>
<feature type="compositionally biased region" description="Polar residues" evidence="9">
    <location>
        <begin position="246"/>
        <end position="255"/>
    </location>
</feature>
<protein>
    <submittedName>
        <fullName evidence="11">Protein WEAK CHLOROPLAST MOVEMENT UNDER BLUE LIGHT 1 isoform X1</fullName>
    </submittedName>
</protein>
<keyword evidence="3" id="KW-0812">Transmembrane</keyword>
<dbReference type="PANTHER" id="PTHR15415:SF7">
    <property type="entry name" value="MICOS COMPLEX SUBUNIT MIC60"/>
    <property type="match status" value="1"/>
</dbReference>
<evidence type="ECO:0000256" key="9">
    <source>
        <dbReference type="SAM" id="MobiDB-lite"/>
    </source>
</evidence>
<organism evidence="10 11">
    <name type="scientific">Elaeis guineensis var. tenera</name>
    <name type="common">Oil palm</name>
    <dbReference type="NCBI Taxonomy" id="51953"/>
    <lineage>
        <taxon>Eukaryota</taxon>
        <taxon>Viridiplantae</taxon>
        <taxon>Streptophyta</taxon>
        <taxon>Embryophyta</taxon>
        <taxon>Tracheophyta</taxon>
        <taxon>Spermatophyta</taxon>
        <taxon>Magnoliopsida</taxon>
        <taxon>Liliopsida</taxon>
        <taxon>Arecaceae</taxon>
        <taxon>Arecoideae</taxon>
        <taxon>Cocoseae</taxon>
        <taxon>Elaeidinae</taxon>
        <taxon>Elaeis</taxon>
    </lineage>
</organism>
<dbReference type="PANTHER" id="PTHR15415">
    <property type="entry name" value="MITOFILIN"/>
    <property type="match status" value="1"/>
</dbReference>
<dbReference type="InParanoid" id="A0A6I9QBB7"/>
<keyword evidence="6" id="KW-0496">Mitochondrion</keyword>
<comment type="subcellular location">
    <subcellularLocation>
        <location evidence="1">Mitochondrion inner membrane</location>
    </subcellularLocation>
</comment>
<keyword evidence="4" id="KW-0999">Mitochondrion inner membrane</keyword>
<accession>A0A6I9QBB7</accession>
<feature type="coiled-coil region" evidence="8">
    <location>
        <begin position="338"/>
        <end position="405"/>
    </location>
</feature>
<feature type="region of interest" description="Disordered" evidence="9">
    <location>
        <begin position="37"/>
        <end position="56"/>
    </location>
</feature>
<dbReference type="FunCoup" id="A0A6I9QBB7">
    <property type="interactions" value="3389"/>
</dbReference>